<feature type="compositionally biased region" description="Basic and acidic residues" evidence="15">
    <location>
        <begin position="7"/>
        <end position="23"/>
    </location>
</feature>
<feature type="domain" description="C2H2-type" evidence="16">
    <location>
        <begin position="192"/>
        <end position="219"/>
    </location>
</feature>
<dbReference type="AlphaFoldDB" id="A0A151NQR4"/>
<evidence type="ECO:0000256" key="12">
    <source>
        <dbReference type="ARBA" id="ARBA00023163"/>
    </source>
</evidence>
<dbReference type="SUPFAM" id="SSF57667">
    <property type="entry name" value="beta-beta-alpha zinc fingers"/>
    <property type="match status" value="4"/>
</dbReference>
<evidence type="ECO:0000313" key="19">
    <source>
        <dbReference type="Proteomes" id="UP000050525"/>
    </source>
</evidence>
<evidence type="ECO:0000256" key="5">
    <source>
        <dbReference type="ARBA" id="ARBA00022723"/>
    </source>
</evidence>
<dbReference type="InterPro" id="IPR013087">
    <property type="entry name" value="Znf_C2H2_type"/>
</dbReference>
<dbReference type="PANTHER" id="PTHR24381">
    <property type="entry name" value="ZINC FINGER PROTEIN"/>
    <property type="match status" value="1"/>
</dbReference>
<dbReference type="CDD" id="cd07765">
    <property type="entry name" value="KRAB_A-box"/>
    <property type="match status" value="1"/>
</dbReference>
<dbReference type="Pfam" id="PF01352">
    <property type="entry name" value="KRAB"/>
    <property type="match status" value="1"/>
</dbReference>
<evidence type="ECO:0000256" key="1">
    <source>
        <dbReference type="ARBA" id="ARBA00003767"/>
    </source>
</evidence>
<name>A0A151NQR4_ALLMI</name>
<protein>
    <submittedName>
        <fullName evidence="18">Uncharacterized protein</fullName>
    </submittedName>
</protein>
<reference evidence="18 19" key="1">
    <citation type="journal article" date="2012" name="Genome Biol.">
        <title>Sequencing three crocodilian genomes to illuminate the evolution of archosaurs and amniotes.</title>
        <authorList>
            <person name="St John J.A."/>
            <person name="Braun E.L."/>
            <person name="Isberg S.R."/>
            <person name="Miles L.G."/>
            <person name="Chong A.Y."/>
            <person name="Gongora J."/>
            <person name="Dalzell P."/>
            <person name="Moran C."/>
            <person name="Bed'hom B."/>
            <person name="Abzhanov A."/>
            <person name="Burgess S.C."/>
            <person name="Cooksey A.M."/>
            <person name="Castoe T.A."/>
            <person name="Crawford N.G."/>
            <person name="Densmore L.D."/>
            <person name="Drew J.C."/>
            <person name="Edwards S.V."/>
            <person name="Faircloth B.C."/>
            <person name="Fujita M.K."/>
            <person name="Greenwold M.J."/>
            <person name="Hoffmann F.G."/>
            <person name="Howard J.M."/>
            <person name="Iguchi T."/>
            <person name="Janes D.E."/>
            <person name="Khan S.Y."/>
            <person name="Kohno S."/>
            <person name="de Koning A.J."/>
            <person name="Lance S.L."/>
            <person name="McCarthy F.M."/>
            <person name="McCormack J.E."/>
            <person name="Merchant M.E."/>
            <person name="Peterson D.G."/>
            <person name="Pollock D.D."/>
            <person name="Pourmand N."/>
            <person name="Raney B.J."/>
            <person name="Roessler K.A."/>
            <person name="Sanford J.R."/>
            <person name="Sawyer R.H."/>
            <person name="Schmidt C.J."/>
            <person name="Triplett E.W."/>
            <person name="Tuberville T.D."/>
            <person name="Venegas-Anaya M."/>
            <person name="Howard J.T."/>
            <person name="Jarvis E.D."/>
            <person name="Guillette L.J.Jr."/>
            <person name="Glenn T.C."/>
            <person name="Green R.E."/>
            <person name="Ray D.A."/>
        </authorList>
    </citation>
    <scope>NUCLEOTIDE SEQUENCE [LARGE SCALE GENOMIC DNA]</scope>
    <source>
        <strain evidence="18">KSC_2009_1</strain>
    </source>
</reference>
<dbReference type="GO" id="GO:0000981">
    <property type="term" value="F:DNA-binding transcription factor activity, RNA polymerase II-specific"/>
    <property type="evidence" value="ECO:0007669"/>
    <property type="project" value="TreeGrafter"/>
</dbReference>
<feature type="domain" description="KRAB" evidence="17">
    <location>
        <begin position="341"/>
        <end position="425"/>
    </location>
</feature>
<dbReference type="FunFam" id="3.30.160.60:FF:000358">
    <property type="entry name" value="zinc finger protein 24"/>
    <property type="match status" value="1"/>
</dbReference>
<feature type="region of interest" description="Disordered" evidence="15">
    <location>
        <begin position="250"/>
        <end position="331"/>
    </location>
</feature>
<comment type="similarity">
    <text evidence="3">Belongs to the krueppel C2H2-type zinc-finger protein family.</text>
</comment>
<dbReference type="FunFam" id="3.30.160.60:FF:002716">
    <property type="entry name" value="Zinc finger protein 212"/>
    <property type="match status" value="1"/>
</dbReference>
<feature type="domain" description="C2H2-type" evidence="16">
    <location>
        <begin position="108"/>
        <end position="135"/>
    </location>
</feature>
<feature type="region of interest" description="Disordered" evidence="15">
    <location>
        <begin position="1"/>
        <end position="23"/>
    </location>
</feature>
<dbReference type="InterPro" id="IPR001909">
    <property type="entry name" value="KRAB"/>
</dbReference>
<dbReference type="FunFam" id="3.30.160.60:FF:000303">
    <property type="entry name" value="Zinc finger protein 41"/>
    <property type="match status" value="1"/>
</dbReference>
<keyword evidence="4" id="KW-1017">Isopeptide bond</keyword>
<evidence type="ECO:0000256" key="10">
    <source>
        <dbReference type="ARBA" id="ARBA00023015"/>
    </source>
</evidence>
<evidence type="ECO:0000256" key="2">
    <source>
        <dbReference type="ARBA" id="ARBA00004123"/>
    </source>
</evidence>
<feature type="domain" description="C2H2-type" evidence="16">
    <location>
        <begin position="80"/>
        <end position="107"/>
    </location>
</feature>
<dbReference type="Gene3D" id="6.10.140.140">
    <property type="match status" value="1"/>
</dbReference>
<keyword evidence="13" id="KW-0539">Nucleus</keyword>
<dbReference type="SUPFAM" id="SSF109640">
    <property type="entry name" value="KRAB domain (Kruppel-associated box)"/>
    <property type="match status" value="1"/>
</dbReference>
<dbReference type="FunFam" id="3.30.160.60:FF:000247">
    <property type="entry name" value="Zinc finger protein 236"/>
    <property type="match status" value="1"/>
</dbReference>
<dbReference type="PROSITE" id="PS00028">
    <property type="entry name" value="ZINC_FINGER_C2H2_1"/>
    <property type="match status" value="7"/>
</dbReference>
<keyword evidence="7 14" id="KW-0863">Zinc-finger</keyword>
<feature type="domain" description="C2H2-type" evidence="16">
    <location>
        <begin position="24"/>
        <end position="51"/>
    </location>
</feature>
<keyword evidence="11" id="KW-0238">DNA-binding</keyword>
<keyword evidence="12" id="KW-0804">Transcription</keyword>
<dbReference type="Gene3D" id="3.30.160.60">
    <property type="entry name" value="Classic Zinc Finger"/>
    <property type="match status" value="8"/>
</dbReference>
<evidence type="ECO:0000256" key="3">
    <source>
        <dbReference type="ARBA" id="ARBA00006991"/>
    </source>
</evidence>
<keyword evidence="19" id="KW-1185">Reference proteome</keyword>
<accession>A0A151NQR4</accession>
<comment type="function">
    <text evidence="1">May be involved in transcriptional regulation.</text>
</comment>
<dbReference type="SMART" id="SM00355">
    <property type="entry name" value="ZnF_C2H2"/>
    <property type="match status" value="8"/>
</dbReference>
<dbReference type="SMART" id="SM00349">
    <property type="entry name" value="KRAB"/>
    <property type="match status" value="1"/>
</dbReference>
<dbReference type="GO" id="GO:0005634">
    <property type="term" value="C:nucleus"/>
    <property type="evidence" value="ECO:0007669"/>
    <property type="project" value="UniProtKB-SubCell"/>
</dbReference>
<keyword evidence="9" id="KW-0832">Ubl conjugation</keyword>
<dbReference type="FunFam" id="3.30.160.60:FF:000295">
    <property type="entry name" value="zinc finger protein 19"/>
    <property type="match status" value="1"/>
</dbReference>
<keyword evidence="10" id="KW-0805">Transcription regulation</keyword>
<gene>
    <name evidence="18" type="ORF">Y1Q_0000096</name>
</gene>
<comment type="subcellular location">
    <subcellularLocation>
        <location evidence="2">Nucleus</location>
    </subcellularLocation>
</comment>
<dbReference type="GO" id="GO:0000977">
    <property type="term" value="F:RNA polymerase II transcription regulatory region sequence-specific DNA binding"/>
    <property type="evidence" value="ECO:0007669"/>
    <property type="project" value="TreeGrafter"/>
</dbReference>
<evidence type="ECO:0000256" key="14">
    <source>
        <dbReference type="PROSITE-ProRule" id="PRU00042"/>
    </source>
</evidence>
<evidence type="ECO:0000256" key="9">
    <source>
        <dbReference type="ARBA" id="ARBA00022843"/>
    </source>
</evidence>
<dbReference type="InterPro" id="IPR036051">
    <property type="entry name" value="KRAB_dom_sf"/>
</dbReference>
<evidence type="ECO:0000256" key="13">
    <source>
        <dbReference type="ARBA" id="ARBA00023242"/>
    </source>
</evidence>
<dbReference type="PANTHER" id="PTHR24381:SF393">
    <property type="entry name" value="CHROMATIN-LINKED ADAPTOR FOR MSL PROTEINS, ISOFORM B"/>
    <property type="match status" value="1"/>
</dbReference>
<feature type="domain" description="C2H2-type" evidence="16">
    <location>
        <begin position="136"/>
        <end position="163"/>
    </location>
</feature>
<dbReference type="FunFam" id="3.30.160.60:FF:000135">
    <property type="entry name" value="Zinc finger protein 358"/>
    <property type="match status" value="1"/>
</dbReference>
<dbReference type="Proteomes" id="UP000050525">
    <property type="component" value="Unassembled WGS sequence"/>
</dbReference>
<evidence type="ECO:0000256" key="15">
    <source>
        <dbReference type="SAM" id="MobiDB-lite"/>
    </source>
</evidence>
<dbReference type="Pfam" id="PF00096">
    <property type="entry name" value="zf-C2H2"/>
    <property type="match status" value="7"/>
</dbReference>
<keyword evidence="8" id="KW-0862">Zinc</keyword>
<feature type="domain" description="C2H2-type" evidence="16">
    <location>
        <begin position="164"/>
        <end position="191"/>
    </location>
</feature>
<proteinExistence type="inferred from homology"/>
<evidence type="ECO:0000256" key="8">
    <source>
        <dbReference type="ARBA" id="ARBA00022833"/>
    </source>
</evidence>
<feature type="compositionally biased region" description="Polar residues" evidence="15">
    <location>
        <begin position="271"/>
        <end position="283"/>
    </location>
</feature>
<dbReference type="InterPro" id="IPR036236">
    <property type="entry name" value="Znf_C2H2_sf"/>
</dbReference>
<sequence length="425" mass="47016">MVQESGEAPKAEGGHSEEPEEKPHRCLEYGKSFTRSSALSLHHLVHMGKKAHQCSECGKSFAQSSYLTKHWLVHQGEKPYHCPECGKSFTRSTYLAQHQLIHTGEKPHRCSECGKSFTHSSALGQHKLIHTGQKPHQCSECGKSFTHSSALSQHKLIHTGEKPHQCSECGKSFAQSSYLIQHWVVHMGEKPYQCSVCGKSFKRSSNLARHQLVHTGEKLYQCSECGKSFTLSSSLVRHQLIHTGLQAGAEGAGQVPPVVQAGTSGVPPRWSQKQSLPHQQSGARTLRRAEQQPPEKGPVKLELQSASPGRLEESSMTPEPGQVQKGQGRPPKQEASLELWKVFEDVAVYFTQKEWELLEDEDKVLYQAQMLKNYQALVYLELGEKPGALISGLPALTTLPSSSLSAQKSVVVSTEWPHEEAVETV</sequence>
<dbReference type="GO" id="GO:0008270">
    <property type="term" value="F:zinc ion binding"/>
    <property type="evidence" value="ECO:0007669"/>
    <property type="project" value="UniProtKB-KW"/>
</dbReference>
<dbReference type="eggNOG" id="KOG1721">
    <property type="taxonomic scope" value="Eukaryota"/>
</dbReference>
<dbReference type="PROSITE" id="PS50157">
    <property type="entry name" value="ZINC_FINGER_C2H2_2"/>
    <property type="match status" value="8"/>
</dbReference>
<evidence type="ECO:0000259" key="17">
    <source>
        <dbReference type="PROSITE" id="PS50805"/>
    </source>
</evidence>
<keyword evidence="6" id="KW-0677">Repeat</keyword>
<organism evidence="18 19">
    <name type="scientific">Alligator mississippiensis</name>
    <name type="common">American alligator</name>
    <dbReference type="NCBI Taxonomy" id="8496"/>
    <lineage>
        <taxon>Eukaryota</taxon>
        <taxon>Metazoa</taxon>
        <taxon>Chordata</taxon>
        <taxon>Craniata</taxon>
        <taxon>Vertebrata</taxon>
        <taxon>Euteleostomi</taxon>
        <taxon>Archelosauria</taxon>
        <taxon>Archosauria</taxon>
        <taxon>Crocodylia</taxon>
        <taxon>Alligatoridae</taxon>
        <taxon>Alligatorinae</taxon>
        <taxon>Alligator</taxon>
    </lineage>
</organism>
<feature type="domain" description="C2H2-type" evidence="16">
    <location>
        <begin position="52"/>
        <end position="79"/>
    </location>
</feature>
<evidence type="ECO:0000256" key="11">
    <source>
        <dbReference type="ARBA" id="ARBA00023125"/>
    </source>
</evidence>
<evidence type="ECO:0000259" key="16">
    <source>
        <dbReference type="PROSITE" id="PS50157"/>
    </source>
</evidence>
<feature type="domain" description="C2H2-type" evidence="16">
    <location>
        <begin position="220"/>
        <end position="247"/>
    </location>
</feature>
<comment type="caution">
    <text evidence="18">The sequence shown here is derived from an EMBL/GenBank/DDBJ whole genome shotgun (WGS) entry which is preliminary data.</text>
</comment>
<dbReference type="EMBL" id="AKHW03002379">
    <property type="protein sequence ID" value="KYO39083.1"/>
    <property type="molecule type" value="Genomic_DNA"/>
</dbReference>
<evidence type="ECO:0000256" key="4">
    <source>
        <dbReference type="ARBA" id="ARBA00022499"/>
    </source>
</evidence>
<dbReference type="FunFam" id="3.30.160.60:FF:002090">
    <property type="entry name" value="Zinc finger protein 473"/>
    <property type="match status" value="1"/>
</dbReference>
<evidence type="ECO:0000256" key="6">
    <source>
        <dbReference type="ARBA" id="ARBA00022737"/>
    </source>
</evidence>
<keyword evidence="5" id="KW-0479">Metal-binding</keyword>
<evidence type="ECO:0000256" key="7">
    <source>
        <dbReference type="ARBA" id="ARBA00022771"/>
    </source>
</evidence>
<dbReference type="FunFam" id="3.30.160.60:FF:001158">
    <property type="entry name" value="zinc finger protein 22"/>
    <property type="match status" value="1"/>
</dbReference>
<evidence type="ECO:0000313" key="18">
    <source>
        <dbReference type="EMBL" id="KYO39083.1"/>
    </source>
</evidence>
<dbReference type="PROSITE" id="PS50805">
    <property type="entry name" value="KRAB"/>
    <property type="match status" value="1"/>
</dbReference>